<protein>
    <submittedName>
        <fullName evidence="1">1242_t:CDS:1</fullName>
    </submittedName>
</protein>
<proteinExistence type="predicted"/>
<accession>A0A9N8Z918</accession>
<dbReference type="Proteomes" id="UP000789759">
    <property type="component" value="Unassembled WGS sequence"/>
</dbReference>
<dbReference type="EMBL" id="CAJVQA010000589">
    <property type="protein sequence ID" value="CAG8482105.1"/>
    <property type="molecule type" value="Genomic_DNA"/>
</dbReference>
<evidence type="ECO:0000313" key="1">
    <source>
        <dbReference type="EMBL" id="CAG8482105.1"/>
    </source>
</evidence>
<comment type="caution">
    <text evidence="1">The sequence shown here is derived from an EMBL/GenBank/DDBJ whole genome shotgun (WGS) entry which is preliminary data.</text>
</comment>
<reference evidence="1" key="1">
    <citation type="submission" date="2021-06" db="EMBL/GenBank/DDBJ databases">
        <authorList>
            <person name="Kallberg Y."/>
            <person name="Tangrot J."/>
            <person name="Rosling A."/>
        </authorList>
    </citation>
    <scope>NUCLEOTIDE SEQUENCE</scope>
    <source>
        <strain evidence="1">FL966</strain>
    </source>
</reference>
<dbReference type="AlphaFoldDB" id="A0A9N8Z918"/>
<name>A0A9N8Z918_9GLOM</name>
<organism evidence="1 2">
    <name type="scientific">Cetraspora pellucida</name>
    <dbReference type="NCBI Taxonomy" id="1433469"/>
    <lineage>
        <taxon>Eukaryota</taxon>
        <taxon>Fungi</taxon>
        <taxon>Fungi incertae sedis</taxon>
        <taxon>Mucoromycota</taxon>
        <taxon>Glomeromycotina</taxon>
        <taxon>Glomeromycetes</taxon>
        <taxon>Diversisporales</taxon>
        <taxon>Gigasporaceae</taxon>
        <taxon>Cetraspora</taxon>
    </lineage>
</organism>
<evidence type="ECO:0000313" key="2">
    <source>
        <dbReference type="Proteomes" id="UP000789759"/>
    </source>
</evidence>
<gene>
    <name evidence="1" type="ORF">CPELLU_LOCUS1572</name>
</gene>
<keyword evidence="2" id="KW-1185">Reference proteome</keyword>
<sequence>MHDSKVTKALKLMGNWILSISECVKQEYKKNILLYLSIILNKTKLCPVNNPSSLLYIKTALRLQYINIINIKNKSYKFTTDTLTKVGEVRENKKKLEEPDFIEDYQSGFPSCLSEFFKGLIMVLIKKKFKAAIQKRKERDLAVKVFDMTKNNNDNEIQNIFGTSTFTDDLLVNFEKKFHNFLHTQYKNWSTSNLLHEIAQQTKLRCQVSSLNVVILQPRDSPNCYEIFNLAATLGVKYLDKLESSRLSGNLLSFKVNLDGCWHRNSQYLISKNEKIDSIESGNNPSLKKLLQHVCLINLTCPGHYLTLDEALE</sequence>